<keyword evidence="3" id="KW-1185">Reference proteome</keyword>
<dbReference type="EMBL" id="VSRR010048269">
    <property type="protein sequence ID" value="MPC78383.1"/>
    <property type="molecule type" value="Genomic_DNA"/>
</dbReference>
<gene>
    <name evidence="2" type="ORF">E2C01_072868</name>
</gene>
<evidence type="ECO:0000313" key="2">
    <source>
        <dbReference type="EMBL" id="MPC78383.1"/>
    </source>
</evidence>
<evidence type="ECO:0000256" key="1">
    <source>
        <dbReference type="SAM" id="MobiDB-lite"/>
    </source>
</evidence>
<dbReference type="Proteomes" id="UP000324222">
    <property type="component" value="Unassembled WGS sequence"/>
</dbReference>
<dbReference type="AlphaFoldDB" id="A0A5B7I7U8"/>
<comment type="caution">
    <text evidence="2">The sequence shown here is derived from an EMBL/GenBank/DDBJ whole genome shotgun (WGS) entry which is preliminary data.</text>
</comment>
<protein>
    <submittedName>
        <fullName evidence="2">Uncharacterized protein</fullName>
    </submittedName>
</protein>
<proteinExistence type="predicted"/>
<evidence type="ECO:0000313" key="3">
    <source>
        <dbReference type="Proteomes" id="UP000324222"/>
    </source>
</evidence>
<reference evidence="2 3" key="1">
    <citation type="submission" date="2019-05" db="EMBL/GenBank/DDBJ databases">
        <title>Another draft genome of Portunus trituberculatus and its Hox gene families provides insights of decapod evolution.</title>
        <authorList>
            <person name="Jeong J.-H."/>
            <person name="Song I."/>
            <person name="Kim S."/>
            <person name="Choi T."/>
            <person name="Kim D."/>
            <person name="Ryu S."/>
            <person name="Kim W."/>
        </authorList>
    </citation>
    <scope>NUCLEOTIDE SEQUENCE [LARGE SCALE GENOMIC DNA]</scope>
    <source>
        <tissue evidence="2">Muscle</tissue>
    </source>
</reference>
<sequence>MQRNIRGVTKQATHKQTNKELLITTQTLSVLQTTPFASKRCAVQPYLPLPAQPCIPSPACPALPTQPCQLKEAQTVLAPADKAEVGTRQGSRQGRGRTCGEASRQAGKQARKQEGMKANAEAFTCNPDPLVGGDRTS</sequence>
<organism evidence="2 3">
    <name type="scientific">Portunus trituberculatus</name>
    <name type="common">Swimming crab</name>
    <name type="synonym">Neptunus trituberculatus</name>
    <dbReference type="NCBI Taxonomy" id="210409"/>
    <lineage>
        <taxon>Eukaryota</taxon>
        <taxon>Metazoa</taxon>
        <taxon>Ecdysozoa</taxon>
        <taxon>Arthropoda</taxon>
        <taxon>Crustacea</taxon>
        <taxon>Multicrustacea</taxon>
        <taxon>Malacostraca</taxon>
        <taxon>Eumalacostraca</taxon>
        <taxon>Eucarida</taxon>
        <taxon>Decapoda</taxon>
        <taxon>Pleocyemata</taxon>
        <taxon>Brachyura</taxon>
        <taxon>Eubrachyura</taxon>
        <taxon>Portunoidea</taxon>
        <taxon>Portunidae</taxon>
        <taxon>Portuninae</taxon>
        <taxon>Portunus</taxon>
    </lineage>
</organism>
<name>A0A5B7I7U8_PORTR</name>
<accession>A0A5B7I7U8</accession>
<feature type="region of interest" description="Disordered" evidence="1">
    <location>
        <begin position="82"/>
        <end position="137"/>
    </location>
</feature>